<reference evidence="1" key="1">
    <citation type="submission" date="2023-01" db="EMBL/GenBank/DDBJ databases">
        <title>Genome analysis of 13 Lactobacillus isolated from gut of wild boar.</title>
        <authorList>
            <person name="Papp P."/>
            <person name="Libisch B."/>
            <person name="Nagy T."/>
            <person name="Olasz F."/>
        </authorList>
    </citation>
    <scope>NUCLEOTIDE SEQUENCE</scope>
    <source>
        <strain evidence="1">F146</strain>
    </source>
</reference>
<accession>A0AAJ1M8D6</accession>
<dbReference type="Proteomes" id="UP001220670">
    <property type="component" value="Unassembled WGS sequence"/>
</dbReference>
<dbReference type="AlphaFoldDB" id="A0AAJ1M8D6"/>
<evidence type="ECO:0000313" key="1">
    <source>
        <dbReference type="EMBL" id="MDC2829122.1"/>
    </source>
</evidence>
<dbReference type="RefSeq" id="WP_272225782.1">
    <property type="nucleotide sequence ID" value="NZ_JAQONE010000006.1"/>
</dbReference>
<sequence>MSINVKIDLVSNNESTIIFDVDDKIILWHAIATFVDVPEDVKKQAAAKGPKLPNGDETEYQWNNQARTIEAVPLIDLIIKELLDDQAVVGDQAILALKNKYPKEYNEMISLCQYTNQIIDNMQEEKYSKSQS</sequence>
<gene>
    <name evidence="1" type="ORF">PO250_02065</name>
</gene>
<comment type="caution">
    <text evidence="1">The sequence shown here is derived from an EMBL/GenBank/DDBJ whole genome shotgun (WGS) entry which is preliminary data.</text>
</comment>
<organism evidence="1 2">
    <name type="scientific">Limosilactobacillus mucosae</name>
    <name type="common">Lactobacillus mucosae</name>
    <dbReference type="NCBI Taxonomy" id="97478"/>
    <lineage>
        <taxon>Bacteria</taxon>
        <taxon>Bacillati</taxon>
        <taxon>Bacillota</taxon>
        <taxon>Bacilli</taxon>
        <taxon>Lactobacillales</taxon>
        <taxon>Lactobacillaceae</taxon>
        <taxon>Limosilactobacillus</taxon>
    </lineage>
</organism>
<evidence type="ECO:0000313" key="2">
    <source>
        <dbReference type="Proteomes" id="UP001220670"/>
    </source>
</evidence>
<proteinExistence type="predicted"/>
<dbReference type="EMBL" id="JAQONE010000006">
    <property type="protein sequence ID" value="MDC2829122.1"/>
    <property type="molecule type" value="Genomic_DNA"/>
</dbReference>
<name>A0AAJ1M8D6_LIMMU</name>
<protein>
    <submittedName>
        <fullName evidence="1">Uncharacterized protein</fullName>
    </submittedName>
</protein>